<evidence type="ECO:0000259" key="5">
    <source>
        <dbReference type="PROSITE" id="PS50109"/>
    </source>
</evidence>
<organism evidence="7 8">
    <name type="scientific">Neptunomonas marina</name>
    <dbReference type="NCBI Taxonomy" id="1815562"/>
    <lineage>
        <taxon>Bacteria</taxon>
        <taxon>Pseudomonadati</taxon>
        <taxon>Pseudomonadota</taxon>
        <taxon>Gammaproteobacteria</taxon>
        <taxon>Oceanospirillales</taxon>
        <taxon>Oceanospirillaceae</taxon>
        <taxon>Neptunomonas</taxon>
    </lineage>
</organism>
<proteinExistence type="predicted"/>
<dbReference type="EMBL" id="SACQ01000001">
    <property type="protein sequence ID" value="RVU32947.1"/>
    <property type="molecule type" value="Genomic_DNA"/>
</dbReference>
<dbReference type="Gene3D" id="3.30.565.10">
    <property type="entry name" value="Histidine kinase-like ATPase, C-terminal domain"/>
    <property type="match status" value="1"/>
</dbReference>
<evidence type="ECO:0000259" key="6">
    <source>
        <dbReference type="PROSITE" id="PS50112"/>
    </source>
</evidence>
<dbReference type="InterPro" id="IPR004358">
    <property type="entry name" value="Sig_transdc_His_kin-like_C"/>
</dbReference>
<gene>
    <name evidence="7" type="ORF">EOE65_04655</name>
</gene>
<dbReference type="SUPFAM" id="SSF47384">
    <property type="entry name" value="Homodimeric domain of signal transducing histidine kinase"/>
    <property type="match status" value="1"/>
</dbReference>
<protein>
    <recommendedName>
        <fullName evidence="2">histidine kinase</fullName>
        <ecNumber evidence="2">2.7.13.3</ecNumber>
    </recommendedName>
</protein>
<reference evidence="7 8" key="1">
    <citation type="submission" date="2019-01" db="EMBL/GenBank/DDBJ databases">
        <authorList>
            <person name="Chen W.-M."/>
        </authorList>
    </citation>
    <scope>NUCLEOTIDE SEQUENCE [LARGE SCALE GENOMIC DNA]</scope>
    <source>
        <strain evidence="7 8">HPM-16</strain>
    </source>
</reference>
<keyword evidence="4" id="KW-0175">Coiled coil</keyword>
<dbReference type="PANTHER" id="PTHR43065">
    <property type="entry name" value="SENSOR HISTIDINE KINASE"/>
    <property type="match status" value="1"/>
</dbReference>
<keyword evidence="3" id="KW-0597">Phosphoprotein</keyword>
<dbReference type="PANTHER" id="PTHR43065:SF42">
    <property type="entry name" value="TWO-COMPONENT SENSOR PPRA"/>
    <property type="match status" value="1"/>
</dbReference>
<dbReference type="SMART" id="SM00387">
    <property type="entry name" value="HATPase_c"/>
    <property type="match status" value="1"/>
</dbReference>
<evidence type="ECO:0000256" key="3">
    <source>
        <dbReference type="ARBA" id="ARBA00022553"/>
    </source>
</evidence>
<dbReference type="InterPro" id="IPR000014">
    <property type="entry name" value="PAS"/>
</dbReference>
<dbReference type="PROSITE" id="PS50112">
    <property type="entry name" value="PAS"/>
    <property type="match status" value="1"/>
</dbReference>
<evidence type="ECO:0000256" key="2">
    <source>
        <dbReference type="ARBA" id="ARBA00012438"/>
    </source>
</evidence>
<dbReference type="CDD" id="cd00130">
    <property type="entry name" value="PAS"/>
    <property type="match status" value="1"/>
</dbReference>
<dbReference type="PRINTS" id="PR00344">
    <property type="entry name" value="BCTRLSENSOR"/>
</dbReference>
<keyword evidence="8" id="KW-1185">Reference proteome</keyword>
<dbReference type="SUPFAM" id="SSF55785">
    <property type="entry name" value="PYP-like sensor domain (PAS domain)"/>
    <property type="match status" value="1"/>
</dbReference>
<name>A0A437QEI0_9GAMM</name>
<dbReference type="InterPro" id="IPR036097">
    <property type="entry name" value="HisK_dim/P_sf"/>
</dbReference>
<dbReference type="Pfam" id="PF00512">
    <property type="entry name" value="HisKA"/>
    <property type="match status" value="1"/>
</dbReference>
<accession>A0A437QEI0</accession>
<evidence type="ECO:0000256" key="1">
    <source>
        <dbReference type="ARBA" id="ARBA00000085"/>
    </source>
</evidence>
<dbReference type="SUPFAM" id="SSF55874">
    <property type="entry name" value="ATPase domain of HSP90 chaperone/DNA topoisomerase II/histidine kinase"/>
    <property type="match status" value="1"/>
</dbReference>
<comment type="caution">
    <text evidence="7">The sequence shown here is derived from an EMBL/GenBank/DDBJ whole genome shotgun (WGS) entry which is preliminary data.</text>
</comment>
<dbReference type="PROSITE" id="PS50109">
    <property type="entry name" value="HIS_KIN"/>
    <property type="match status" value="1"/>
</dbReference>
<dbReference type="CDD" id="cd00082">
    <property type="entry name" value="HisKA"/>
    <property type="match status" value="1"/>
</dbReference>
<dbReference type="Pfam" id="PF02518">
    <property type="entry name" value="HATPase_c"/>
    <property type="match status" value="1"/>
</dbReference>
<dbReference type="Pfam" id="PF08448">
    <property type="entry name" value="PAS_4"/>
    <property type="match status" value="1"/>
</dbReference>
<dbReference type="InterPro" id="IPR003594">
    <property type="entry name" value="HATPase_dom"/>
</dbReference>
<dbReference type="InterPro" id="IPR036890">
    <property type="entry name" value="HATPase_C_sf"/>
</dbReference>
<feature type="domain" description="PAS" evidence="6">
    <location>
        <begin position="53"/>
        <end position="99"/>
    </location>
</feature>
<feature type="domain" description="Histidine kinase" evidence="5">
    <location>
        <begin position="204"/>
        <end position="442"/>
    </location>
</feature>
<dbReference type="Gene3D" id="1.10.287.130">
    <property type="match status" value="1"/>
</dbReference>
<dbReference type="RefSeq" id="WP_127693114.1">
    <property type="nucleotide sequence ID" value="NZ_SACQ01000001.1"/>
</dbReference>
<dbReference type="InterPro" id="IPR003661">
    <property type="entry name" value="HisK_dim/P_dom"/>
</dbReference>
<evidence type="ECO:0000313" key="8">
    <source>
        <dbReference type="Proteomes" id="UP000282818"/>
    </source>
</evidence>
<dbReference type="AlphaFoldDB" id="A0A437QEI0"/>
<dbReference type="Gene3D" id="3.30.450.20">
    <property type="entry name" value="PAS domain"/>
    <property type="match status" value="1"/>
</dbReference>
<dbReference type="GO" id="GO:0000155">
    <property type="term" value="F:phosphorelay sensor kinase activity"/>
    <property type="evidence" value="ECO:0007669"/>
    <property type="project" value="InterPro"/>
</dbReference>
<feature type="coiled-coil region" evidence="4">
    <location>
        <begin position="165"/>
        <end position="195"/>
    </location>
</feature>
<evidence type="ECO:0000313" key="7">
    <source>
        <dbReference type="EMBL" id="RVU32947.1"/>
    </source>
</evidence>
<evidence type="ECO:0000256" key="4">
    <source>
        <dbReference type="SAM" id="Coils"/>
    </source>
</evidence>
<dbReference type="Proteomes" id="UP000282818">
    <property type="component" value="Unassembled WGS sequence"/>
</dbReference>
<dbReference type="InterPro" id="IPR005467">
    <property type="entry name" value="His_kinase_dom"/>
</dbReference>
<dbReference type="InterPro" id="IPR035965">
    <property type="entry name" value="PAS-like_dom_sf"/>
</dbReference>
<dbReference type="NCBIfam" id="TIGR00229">
    <property type="entry name" value="sensory_box"/>
    <property type="match status" value="1"/>
</dbReference>
<dbReference type="SMART" id="SM00091">
    <property type="entry name" value="PAS"/>
    <property type="match status" value="1"/>
</dbReference>
<comment type="catalytic activity">
    <reaction evidence="1">
        <text>ATP + protein L-histidine = ADP + protein N-phospho-L-histidine.</text>
        <dbReference type="EC" id="2.7.13.3"/>
    </reaction>
</comment>
<sequence>MSDITPDIVSFNDPETLNTDDAWVTVIRKMDEAYADLVRTQVEVEEKNTQLEQAQSFSNSIKDAMNDVLIACDQRGVIESTNRALERLTGLSEAALVGRPFSEFLGEPCIEKFQQLSATLAQEPVRDCEVELISPNGHMPLSINCSPRFDHRGRLLGMVLVGRPLGELQRAYKELNEAHAELKLAQERLVQSEKMASLGRLVAGVAHELNNPISFVYGNMHALERYTERLTTYFDAVNGGHSREELRQMREQMRLDKIIRDLGSLVDGTKEGADRVKEIVDDLRQFSSTQETEKAPFDLVHVVKSALHWIIKESKTDTQVLQTLPERQWVLGHAGQIHQVLVNLVDNAVDAMQNSTQPVLTVEMVVKDATVHLTLRDNGPGISDSSLPRLFEPFFTTKPVGKGTGLGLSISYGIVSQHGGELGLANHPQGGAVAHMTLPAVNEEGEHA</sequence>
<dbReference type="InterPro" id="IPR013656">
    <property type="entry name" value="PAS_4"/>
</dbReference>
<dbReference type="EC" id="2.7.13.3" evidence="2"/>
<dbReference type="SMART" id="SM00388">
    <property type="entry name" value="HisKA"/>
    <property type="match status" value="1"/>
</dbReference>